<name>A0A921G8L7_9FIRM</name>
<gene>
    <name evidence="3" type="ORF">K8V91_02095</name>
</gene>
<dbReference type="Pfam" id="PF07554">
    <property type="entry name" value="FIVAR"/>
    <property type="match status" value="3"/>
</dbReference>
<evidence type="ECO:0000256" key="1">
    <source>
        <dbReference type="SAM" id="SignalP"/>
    </source>
</evidence>
<dbReference type="InterPro" id="IPR003848">
    <property type="entry name" value="DUF218"/>
</dbReference>
<dbReference type="EMBL" id="DYWV01000069">
    <property type="protein sequence ID" value="HJF39691.1"/>
    <property type="molecule type" value="Genomic_DNA"/>
</dbReference>
<organism evidence="3 4">
    <name type="scientific">Thomasclavelia spiroformis</name>
    <dbReference type="NCBI Taxonomy" id="29348"/>
    <lineage>
        <taxon>Bacteria</taxon>
        <taxon>Bacillati</taxon>
        <taxon>Bacillota</taxon>
        <taxon>Erysipelotrichia</taxon>
        <taxon>Erysipelotrichales</taxon>
        <taxon>Coprobacillaceae</taxon>
        <taxon>Thomasclavelia</taxon>
    </lineage>
</organism>
<dbReference type="GO" id="GO:0000270">
    <property type="term" value="P:peptidoglycan metabolic process"/>
    <property type="evidence" value="ECO:0007669"/>
    <property type="project" value="TreeGrafter"/>
</dbReference>
<accession>A0A921G8L7</accession>
<evidence type="ECO:0000259" key="2">
    <source>
        <dbReference type="Pfam" id="PF02698"/>
    </source>
</evidence>
<dbReference type="CDD" id="cd06259">
    <property type="entry name" value="YdcF-like"/>
    <property type="match status" value="1"/>
</dbReference>
<dbReference type="PANTHER" id="PTHR30336:SF4">
    <property type="entry name" value="ENVELOPE BIOGENESIS FACTOR ELYC"/>
    <property type="match status" value="1"/>
</dbReference>
<dbReference type="GO" id="GO:0043164">
    <property type="term" value="P:Gram-negative-bacterium-type cell wall biogenesis"/>
    <property type="evidence" value="ECO:0007669"/>
    <property type="project" value="TreeGrafter"/>
</dbReference>
<dbReference type="InterPro" id="IPR014729">
    <property type="entry name" value="Rossmann-like_a/b/a_fold"/>
</dbReference>
<feature type="domain" description="DUF218" evidence="2">
    <location>
        <begin position="122"/>
        <end position="255"/>
    </location>
</feature>
<protein>
    <submittedName>
        <fullName evidence="3">YdcF family protein</fullName>
    </submittedName>
</protein>
<dbReference type="Gene3D" id="1.20.1270.70">
    <property type="entry name" value="Designed single chain three-helix bundle"/>
    <property type="match status" value="2"/>
</dbReference>
<dbReference type="Gene3D" id="1.20.1270.90">
    <property type="entry name" value="AF1782-like"/>
    <property type="match status" value="1"/>
</dbReference>
<reference evidence="3" key="1">
    <citation type="journal article" date="2021" name="PeerJ">
        <title>Extensive microbial diversity within the chicken gut microbiome revealed by metagenomics and culture.</title>
        <authorList>
            <person name="Gilroy R."/>
            <person name="Ravi A."/>
            <person name="Getino M."/>
            <person name="Pursley I."/>
            <person name="Horton D.L."/>
            <person name="Alikhan N.F."/>
            <person name="Baker D."/>
            <person name="Gharbi K."/>
            <person name="Hall N."/>
            <person name="Watson M."/>
            <person name="Adriaenssens E.M."/>
            <person name="Foster-Nyarko E."/>
            <person name="Jarju S."/>
            <person name="Secka A."/>
            <person name="Antonio M."/>
            <person name="Oren A."/>
            <person name="Chaudhuri R.R."/>
            <person name="La Ragione R."/>
            <person name="Hildebrand F."/>
            <person name="Pallen M.J."/>
        </authorList>
    </citation>
    <scope>NUCLEOTIDE SEQUENCE</scope>
    <source>
        <strain evidence="3">CHK193-16274</strain>
    </source>
</reference>
<dbReference type="Pfam" id="PF02698">
    <property type="entry name" value="DUF218"/>
    <property type="match status" value="1"/>
</dbReference>
<dbReference type="PANTHER" id="PTHR30336">
    <property type="entry name" value="INNER MEMBRANE PROTEIN, PROBABLE PERMEASE"/>
    <property type="match status" value="1"/>
</dbReference>
<feature type="signal peptide" evidence="1">
    <location>
        <begin position="1"/>
        <end position="25"/>
    </location>
</feature>
<sequence>MKKIFKSLLTVFVSLTMLFSLTVNVAAIENTASSDEQRLISEILTYFSYSKGDFNEHNGWTASSITADVDIQRCLNELKELNPELGEAFTNIMDYWIYADTTMPIYSGILPDGLPTDNSLCIVTLGYQLNQTTGEMQQELIDRLMVTLESSIKYPNASIVVTGGGTSPADPSKTEGEEMAKWLIAHGVDENRIIVENKAPTTVGNATNTFRLLKEKPEIKSIAMISSSSHIQRAVAIFQAVFQLEAYKANTDAIEILNNTSCPVDRQETLRQQMNSVTEAINTCLNSKNIGLIADLSLSTLDSIEITNVNNLYGQGAKVEPKVIAQLITPAGEKYDLDVTEKAEITNIDTSKLGSQVLKVTYSYNDVIKDASKTIVVNEIANNKVAIKIAIDLANQANLNNVIPVVVEEFNIALQEANTVYNNAYSTQEEVDNAFDRLASVMQKLEFFKGDKTALKAFIDKVNGLEAKKYTETTWVAFNKVLDKATAVYNDENAMQEEVNNAYNELVTAFLKLRLIPDKSLLEELINEANGLNEANYTKATFDGLTKALNEAKVVFDNPNASQVEVDNAKDVLAKAIAGLQTVKKPVNNGDTTVSVKTGDETYALTFVSLMMLTACGYTYLRRKEL</sequence>
<evidence type="ECO:0000313" key="3">
    <source>
        <dbReference type="EMBL" id="HJF39691.1"/>
    </source>
</evidence>
<dbReference type="AlphaFoldDB" id="A0A921G8L7"/>
<feature type="chain" id="PRO_5039247698" evidence="1">
    <location>
        <begin position="26"/>
        <end position="626"/>
    </location>
</feature>
<reference evidence="3" key="2">
    <citation type="submission" date="2021-09" db="EMBL/GenBank/DDBJ databases">
        <authorList>
            <person name="Gilroy R."/>
        </authorList>
    </citation>
    <scope>NUCLEOTIDE SEQUENCE</scope>
    <source>
        <strain evidence="3">CHK193-16274</strain>
    </source>
</reference>
<dbReference type="RefSeq" id="WP_224758312.1">
    <property type="nucleotide sequence ID" value="NZ_CAJFOD010000116.1"/>
</dbReference>
<keyword evidence="1" id="KW-0732">Signal</keyword>
<dbReference type="GO" id="GO:0005886">
    <property type="term" value="C:plasma membrane"/>
    <property type="evidence" value="ECO:0007669"/>
    <property type="project" value="TreeGrafter"/>
</dbReference>
<proteinExistence type="predicted"/>
<dbReference type="Gene3D" id="3.40.50.620">
    <property type="entry name" value="HUPs"/>
    <property type="match status" value="1"/>
</dbReference>
<dbReference type="InterPro" id="IPR051599">
    <property type="entry name" value="Cell_Envelope_Assoc"/>
</dbReference>
<evidence type="ECO:0000313" key="4">
    <source>
        <dbReference type="Proteomes" id="UP000749320"/>
    </source>
</evidence>
<dbReference type="Proteomes" id="UP000749320">
    <property type="component" value="Unassembled WGS sequence"/>
</dbReference>
<comment type="caution">
    <text evidence="3">The sequence shown here is derived from an EMBL/GenBank/DDBJ whole genome shotgun (WGS) entry which is preliminary data.</text>
</comment>